<keyword evidence="3 7" id="KW-0812">Transmembrane</keyword>
<evidence type="ECO:0000259" key="9">
    <source>
        <dbReference type="Pfam" id="PF12704"/>
    </source>
</evidence>
<dbReference type="eggNOG" id="COG0577">
    <property type="taxonomic scope" value="Bacteria"/>
</dbReference>
<name>S7UNW8_9BACT</name>
<evidence type="ECO:0000256" key="5">
    <source>
        <dbReference type="ARBA" id="ARBA00023136"/>
    </source>
</evidence>
<evidence type="ECO:0000256" key="4">
    <source>
        <dbReference type="ARBA" id="ARBA00022989"/>
    </source>
</evidence>
<dbReference type="AlphaFoldDB" id="S7UNW8"/>
<dbReference type="InterPro" id="IPR025857">
    <property type="entry name" value="MacB_PCD"/>
</dbReference>
<evidence type="ECO:0000256" key="3">
    <source>
        <dbReference type="ARBA" id="ARBA00022692"/>
    </source>
</evidence>
<dbReference type="RefSeq" id="WP_020885916.1">
    <property type="nucleotide sequence ID" value="NZ_ATHI01000003.1"/>
</dbReference>
<dbReference type="PATRIC" id="fig|1121439.3.peg.415"/>
<dbReference type="Pfam" id="PF02687">
    <property type="entry name" value="FtsX"/>
    <property type="match status" value="1"/>
</dbReference>
<feature type="domain" description="ABC3 transporter permease C-terminal" evidence="8">
    <location>
        <begin position="287"/>
        <end position="399"/>
    </location>
</feature>
<feature type="transmembrane region" description="Helical" evidence="7">
    <location>
        <begin position="365"/>
        <end position="389"/>
    </location>
</feature>
<dbReference type="Proteomes" id="UP000014975">
    <property type="component" value="Unassembled WGS sequence"/>
</dbReference>
<dbReference type="EMBL" id="ATHI01000003">
    <property type="protein sequence ID" value="EPR35689.1"/>
    <property type="molecule type" value="Genomic_DNA"/>
</dbReference>
<feature type="transmembrane region" description="Helical" evidence="7">
    <location>
        <begin position="327"/>
        <end position="353"/>
    </location>
</feature>
<comment type="caution">
    <text evidence="10">The sequence shown here is derived from an EMBL/GenBank/DDBJ whole genome shotgun (WGS) entry which is preliminary data.</text>
</comment>
<reference evidence="10 11" key="1">
    <citation type="journal article" date="2013" name="Genome Announc.">
        <title>Draft genome sequences for three mercury-methylating, sulfate-reducing bacteria.</title>
        <authorList>
            <person name="Brown S.D."/>
            <person name="Hurt R.A.Jr."/>
            <person name="Gilmour C.C."/>
            <person name="Elias D.A."/>
        </authorList>
    </citation>
    <scope>NUCLEOTIDE SEQUENCE [LARGE SCALE GENOMIC DNA]</scope>
    <source>
        <strain evidence="10 11">DSM 16529</strain>
    </source>
</reference>
<keyword evidence="2" id="KW-1003">Cell membrane</keyword>
<keyword evidence="11" id="KW-1185">Reference proteome</keyword>
<dbReference type="Pfam" id="PF12704">
    <property type="entry name" value="MacB_PCD"/>
    <property type="match status" value="1"/>
</dbReference>
<dbReference type="PANTHER" id="PTHR30572">
    <property type="entry name" value="MEMBRANE COMPONENT OF TRANSPORTER-RELATED"/>
    <property type="match status" value="1"/>
</dbReference>
<dbReference type="GO" id="GO:0022857">
    <property type="term" value="F:transmembrane transporter activity"/>
    <property type="evidence" value="ECO:0007669"/>
    <property type="project" value="TreeGrafter"/>
</dbReference>
<keyword evidence="4 7" id="KW-1133">Transmembrane helix</keyword>
<evidence type="ECO:0000256" key="1">
    <source>
        <dbReference type="ARBA" id="ARBA00004651"/>
    </source>
</evidence>
<organism evidence="10 11">
    <name type="scientific">Alkalidesulfovibrio alkalitolerans DSM 16529</name>
    <dbReference type="NCBI Taxonomy" id="1121439"/>
    <lineage>
        <taxon>Bacteria</taxon>
        <taxon>Pseudomonadati</taxon>
        <taxon>Thermodesulfobacteriota</taxon>
        <taxon>Desulfovibrionia</taxon>
        <taxon>Desulfovibrionales</taxon>
        <taxon>Desulfovibrionaceae</taxon>
        <taxon>Alkalidesulfovibrio</taxon>
    </lineage>
</organism>
<gene>
    <name evidence="10" type="ORF">dsat_2030</name>
</gene>
<evidence type="ECO:0000259" key="8">
    <source>
        <dbReference type="Pfam" id="PF02687"/>
    </source>
</evidence>
<evidence type="ECO:0000256" key="2">
    <source>
        <dbReference type="ARBA" id="ARBA00022475"/>
    </source>
</evidence>
<feature type="domain" description="MacB-like periplasmic core" evidence="9">
    <location>
        <begin position="19"/>
        <end position="242"/>
    </location>
</feature>
<comment type="subcellular location">
    <subcellularLocation>
        <location evidence="1">Cell membrane</location>
        <topology evidence="1">Multi-pass membrane protein</topology>
    </subcellularLocation>
</comment>
<evidence type="ECO:0000313" key="11">
    <source>
        <dbReference type="Proteomes" id="UP000014975"/>
    </source>
</evidence>
<dbReference type="OrthoDB" id="9770099at2"/>
<dbReference type="GO" id="GO:0005886">
    <property type="term" value="C:plasma membrane"/>
    <property type="evidence" value="ECO:0007669"/>
    <property type="project" value="UniProtKB-SubCell"/>
</dbReference>
<keyword evidence="5 7" id="KW-0472">Membrane</keyword>
<evidence type="ECO:0000256" key="7">
    <source>
        <dbReference type="SAM" id="Phobius"/>
    </source>
</evidence>
<protein>
    <submittedName>
        <fullName evidence="10">MacB-like periplasmic core domain containing protein</fullName>
    </submittedName>
</protein>
<dbReference type="InterPro" id="IPR050250">
    <property type="entry name" value="Macrolide_Exporter_MacB"/>
</dbReference>
<dbReference type="STRING" id="1121439.dsat_2030"/>
<dbReference type="InterPro" id="IPR003838">
    <property type="entry name" value="ABC3_permease_C"/>
</dbReference>
<proteinExistence type="inferred from homology"/>
<sequence length="406" mass="43701">MYLFLKVALASLKAHKLRTILAMLGVFLGALALTGVQHVSMAMVRQAEMEVEKFGPNLLVAQAGQIRFSRGGSIRQNFAAKTFTPADARALTSQLPNIVAHAPFISAQMPVRAGSRTVPSRLTATWPSFQQVRAFYPAVGRFFTWEEEENRDMVVVLGQKIAQRLFDRPEDAVGNQVFFYRAAFRVVGVMEEKGRDLAGDDQDEMVLMPLSTYMRRAANQDWISGVYMQLASGTDGEKLKDMAARILRERHNIPPGGRDDFAVITAKETIKLQKQALDLVFTLGVISSSISFAVGGLGILSIMVLLVRARRLEIGVRRALGAKRRDIVRQFLVESALMSAAGGTAGVAASLLLTGGLAVAGVFPFVLDAGLVAGALAGSALVGVIAGAYPAAQAAGINILTVLREQ</sequence>
<comment type="similarity">
    <text evidence="6">Belongs to the ABC-4 integral membrane protein family.</text>
</comment>
<feature type="transmembrane region" description="Helical" evidence="7">
    <location>
        <begin position="279"/>
        <end position="306"/>
    </location>
</feature>
<evidence type="ECO:0000256" key="6">
    <source>
        <dbReference type="ARBA" id="ARBA00038076"/>
    </source>
</evidence>
<dbReference type="PANTHER" id="PTHR30572:SF4">
    <property type="entry name" value="ABC TRANSPORTER PERMEASE YTRF"/>
    <property type="match status" value="1"/>
</dbReference>
<accession>S7UNW8</accession>
<evidence type="ECO:0000313" key="10">
    <source>
        <dbReference type="EMBL" id="EPR35689.1"/>
    </source>
</evidence>